<evidence type="ECO:0000313" key="2">
    <source>
        <dbReference type="EMBL" id="GJS56773.1"/>
    </source>
</evidence>
<dbReference type="Pfam" id="PF03004">
    <property type="entry name" value="Transposase_24"/>
    <property type="match status" value="1"/>
</dbReference>
<organism evidence="2 3">
    <name type="scientific">Tanacetum coccineum</name>
    <dbReference type="NCBI Taxonomy" id="301880"/>
    <lineage>
        <taxon>Eukaryota</taxon>
        <taxon>Viridiplantae</taxon>
        <taxon>Streptophyta</taxon>
        <taxon>Embryophyta</taxon>
        <taxon>Tracheophyta</taxon>
        <taxon>Spermatophyta</taxon>
        <taxon>Magnoliopsida</taxon>
        <taxon>eudicotyledons</taxon>
        <taxon>Gunneridae</taxon>
        <taxon>Pentapetalae</taxon>
        <taxon>asterids</taxon>
        <taxon>campanulids</taxon>
        <taxon>Asterales</taxon>
        <taxon>Asteraceae</taxon>
        <taxon>Asteroideae</taxon>
        <taxon>Anthemideae</taxon>
        <taxon>Anthemidinae</taxon>
        <taxon>Tanacetum</taxon>
    </lineage>
</organism>
<feature type="compositionally biased region" description="Basic and acidic residues" evidence="1">
    <location>
        <begin position="395"/>
        <end position="409"/>
    </location>
</feature>
<comment type="caution">
    <text evidence="2">The sequence shown here is derived from an EMBL/GenBank/DDBJ whole genome shotgun (WGS) entry which is preliminary data.</text>
</comment>
<dbReference type="Proteomes" id="UP001151760">
    <property type="component" value="Unassembled WGS sequence"/>
</dbReference>
<proteinExistence type="predicted"/>
<sequence>MGYLVRAYYSISPTRYYKDDSCWSADLKSKTTEDIISIGSFMEVLVLIQYVLVRKIFVLMTEVTDVSFPVLVATAKLVDMGHLNMSLEKLDDVGLKKLSEMIGVSRGVEVRRIALEALKVLRYLGDRAASVETLRYNTCQYVASVEPLMYYRVTDDLIVGNSASICQRHVDNDQDPEVSTTSELFALANGPSWTPISVNSCVVDSVRYVVYSGDERRTTQNSGICSPGPEEEMYYGQLQEILEFKYLLFKVALFRVNREAFKDDQYILVTQVKQVFYLEDKTKPHWKVVEHVNHKKFSDGGVIVVEDDPDIIHFDNSSDLPLSTSLNDLDNATLHIDGQSTVVDAPPDIIDVPDKDDDIIDDDDAIPHDLADSDVEDLINVDDDGAEKVYSTDVARSHRGDGGGDDRPPSHVVPTGYGGCFANKGKDKRKPNLGGKRKPNLGGRERTLFDLRPHMESSRWTEIYEGINMHLQKAYNTNKASFKAKHWKVDPQTGTYDVEAIRRARPEEITAAEWDKYIKFWNDPKNLARAAQNRLNRQKSVVTSRQGSRSLARLRDEMRQASDTQEYPSLIDTFWRTHTVDGVFPKDEDRRIYEEMKRLEATGEYTEDEINALARGGKLRGHIPGVGRVLPSRATSRPSMPAPDKSLKSMHRKVDFMMSLFRSDSKYSDMFKEFESGGASGSGGCGDDEE</sequence>
<feature type="compositionally biased region" description="Basic residues" evidence="1">
    <location>
        <begin position="426"/>
        <end position="439"/>
    </location>
</feature>
<reference evidence="2" key="2">
    <citation type="submission" date="2022-01" db="EMBL/GenBank/DDBJ databases">
        <authorList>
            <person name="Yamashiro T."/>
            <person name="Shiraishi A."/>
            <person name="Satake H."/>
            <person name="Nakayama K."/>
        </authorList>
    </citation>
    <scope>NUCLEOTIDE SEQUENCE</scope>
</reference>
<evidence type="ECO:0000256" key="1">
    <source>
        <dbReference type="SAM" id="MobiDB-lite"/>
    </source>
</evidence>
<keyword evidence="3" id="KW-1185">Reference proteome</keyword>
<feature type="region of interest" description="Disordered" evidence="1">
    <location>
        <begin position="389"/>
        <end position="445"/>
    </location>
</feature>
<reference evidence="2" key="1">
    <citation type="journal article" date="2022" name="Int. J. Mol. Sci.">
        <title>Draft Genome of Tanacetum Coccineum: Genomic Comparison of Closely Related Tanacetum-Family Plants.</title>
        <authorList>
            <person name="Yamashiro T."/>
            <person name="Shiraishi A."/>
            <person name="Nakayama K."/>
            <person name="Satake H."/>
        </authorList>
    </citation>
    <scope>NUCLEOTIDE SEQUENCE</scope>
</reference>
<evidence type="ECO:0000313" key="3">
    <source>
        <dbReference type="Proteomes" id="UP001151760"/>
    </source>
</evidence>
<dbReference type="PANTHER" id="PTHR48258">
    <property type="entry name" value="DUF4218 DOMAIN-CONTAINING PROTEIN-RELATED"/>
    <property type="match status" value="1"/>
</dbReference>
<dbReference type="PANTHER" id="PTHR48258:SF14">
    <property type="entry name" value="OS02G0583300 PROTEIN"/>
    <property type="match status" value="1"/>
</dbReference>
<accession>A0ABQ4WV43</accession>
<dbReference type="InterPro" id="IPR004252">
    <property type="entry name" value="Probable_transposase_24"/>
</dbReference>
<gene>
    <name evidence="2" type="ORF">Tco_0651557</name>
</gene>
<protein>
    <submittedName>
        <fullName evidence="2">F-box domain containing protein</fullName>
    </submittedName>
</protein>
<name>A0ABQ4WV43_9ASTR</name>
<dbReference type="EMBL" id="BQNB010008959">
    <property type="protein sequence ID" value="GJS56773.1"/>
    <property type="molecule type" value="Genomic_DNA"/>
</dbReference>